<dbReference type="EMBL" id="VLKM01000001">
    <property type="protein sequence ID" value="TWH98178.1"/>
    <property type="molecule type" value="Genomic_DNA"/>
</dbReference>
<proteinExistence type="predicted"/>
<dbReference type="AlphaFoldDB" id="A0A562KRW4"/>
<evidence type="ECO:0000313" key="2">
    <source>
        <dbReference type="EMBL" id="TWH98178.1"/>
    </source>
</evidence>
<feature type="transmembrane region" description="Helical" evidence="1">
    <location>
        <begin position="78"/>
        <end position="97"/>
    </location>
</feature>
<protein>
    <submittedName>
        <fullName evidence="2">Uncharacterized protein</fullName>
    </submittedName>
</protein>
<keyword evidence="3" id="KW-1185">Reference proteome</keyword>
<dbReference type="Proteomes" id="UP000315312">
    <property type="component" value="Unassembled WGS sequence"/>
</dbReference>
<evidence type="ECO:0000256" key="1">
    <source>
        <dbReference type="SAM" id="Phobius"/>
    </source>
</evidence>
<name>A0A562KRW4_9FLAO</name>
<sequence>MEKDFLKLPLSTQMAIVSFGIGTLLLLLHFIFKNSDIIVTVGIYYVLISFLINGLMLLKLIIDWITEPLNRPQIERQALILFANVPITFVYFLIVIYTL</sequence>
<feature type="transmembrane region" description="Helical" evidence="1">
    <location>
        <begin position="12"/>
        <end position="31"/>
    </location>
</feature>
<keyword evidence="1" id="KW-1133">Transmembrane helix</keyword>
<accession>A0A562KRW4</accession>
<keyword evidence="1" id="KW-0472">Membrane</keyword>
<comment type="caution">
    <text evidence="2">The sequence shown here is derived from an EMBL/GenBank/DDBJ whole genome shotgun (WGS) entry which is preliminary data.</text>
</comment>
<evidence type="ECO:0000313" key="3">
    <source>
        <dbReference type="Proteomes" id="UP000315312"/>
    </source>
</evidence>
<organism evidence="2 3">
    <name type="scientific">Flavobacterium cheniae</name>
    <dbReference type="NCBI Taxonomy" id="295428"/>
    <lineage>
        <taxon>Bacteria</taxon>
        <taxon>Pseudomonadati</taxon>
        <taxon>Bacteroidota</taxon>
        <taxon>Flavobacteriia</taxon>
        <taxon>Flavobacteriales</taxon>
        <taxon>Flavobacteriaceae</taxon>
        <taxon>Flavobacterium</taxon>
    </lineage>
</organism>
<keyword evidence="1" id="KW-0812">Transmembrane</keyword>
<feature type="transmembrane region" description="Helical" evidence="1">
    <location>
        <begin position="37"/>
        <end position="58"/>
    </location>
</feature>
<reference evidence="2 3" key="1">
    <citation type="journal article" date="2015" name="Stand. Genomic Sci.">
        <title>Genomic Encyclopedia of Bacterial and Archaeal Type Strains, Phase III: the genomes of soil and plant-associated and newly described type strains.</title>
        <authorList>
            <person name="Whitman W.B."/>
            <person name="Woyke T."/>
            <person name="Klenk H.P."/>
            <person name="Zhou Y."/>
            <person name="Lilburn T.G."/>
            <person name="Beck B.J."/>
            <person name="De Vos P."/>
            <person name="Vandamme P."/>
            <person name="Eisen J.A."/>
            <person name="Garrity G."/>
            <person name="Hugenholtz P."/>
            <person name="Kyrpides N.C."/>
        </authorList>
    </citation>
    <scope>NUCLEOTIDE SEQUENCE [LARGE SCALE GENOMIC DNA]</scope>
    <source>
        <strain evidence="2 3">CGMCC 1.6844</strain>
    </source>
</reference>
<gene>
    <name evidence="2" type="ORF">IP97_00123</name>
</gene>